<accession>A0A4V2EX64</accession>
<keyword evidence="9" id="KW-1185">Reference proteome</keyword>
<keyword evidence="5 6" id="KW-0472">Membrane</keyword>
<sequence length="866" mass="92079">MSSTLPPATPLPVPQARPRPALRPASVWLLALRQLLRDLRAGELRLMAAAVTLAVASMCAVAFFADRLQQGMAQDALALLGGDAVVASDQPLPDSFSLSATEMGLASARSASFPSMARADDAQGGAARLVSLKAVAPGYPLRGALQVADAVDGPLRKVRSGPAAGTVWVDAAVLDALALQVGDSLLLGDARLRIAQVIVQEPDRGAGFINFAPRVMLAEADLAATGLVQPASRIRWRLAVAAREGRGGDAAVKGYLQWAEDRIARDKVRGAQVESLESARPEMRQTLDRAGQFLRLVAVLSALLAAVAVGIAARGFAARHLDGCAMLRVLGQPQRRIAAIYTIEIGVVGLAASVAGVLLGLLVHQVFVWLLAGLVNTSLPAPGLWPAGFGMLVGLVLLAAFGLPPVLQLARVPPLRVIRRELGQTQAASAVVLIAGVAGYAALLLAVAADWKLGGIAIGGFAAAWALFAGLSYLAVRALRRYVPEATAPRWLTLATRQLGARPALVVLQVSSLALGLMALVLLVLLRTDLIASWRAATPADAPNRFVINIQPEQGDDFQTALRAAGVTRYDWYPMIRGRLVAINDREIQVDAYRDDRARRLVDREFNLSHAAVLPSHNEVSAGQWTDDEPDAMSVEQGLADTLGLKLGDHLRFDVAGLPMSGRITSLRKVDWTSMRVNFFVMAPRASMPELPSTTIAAFRAPDGRGFDSALLKQFPNLTVIDVSTQIAQVQQVLDQVIAAVEFLFLFTLAAGLLVLFAAVSATREAREREYALMRAMGARQTLLATVQRAELLGTGALAGTLASIAALAVGWALAKYAFNFNWQAPWWTVPAGGLSGALLAGAAGWYSLREVLRRPVTETLRRAQE</sequence>
<dbReference type="AlphaFoldDB" id="A0A4V2EX64"/>
<dbReference type="InterPro" id="IPR003838">
    <property type="entry name" value="ABC3_permease_C"/>
</dbReference>
<feature type="transmembrane region" description="Helical" evidence="6">
    <location>
        <begin position="293"/>
        <end position="317"/>
    </location>
</feature>
<evidence type="ECO:0000313" key="8">
    <source>
        <dbReference type="EMBL" id="RZS58400.1"/>
    </source>
</evidence>
<dbReference type="OrthoDB" id="5292592at2"/>
<feature type="transmembrane region" description="Helical" evidence="6">
    <location>
        <begin position="737"/>
        <end position="760"/>
    </location>
</feature>
<dbReference type="Pfam" id="PF02687">
    <property type="entry name" value="FtsX"/>
    <property type="match status" value="2"/>
</dbReference>
<feature type="transmembrane region" description="Helical" evidence="6">
    <location>
        <begin position="383"/>
        <end position="407"/>
    </location>
</feature>
<feature type="transmembrane region" description="Helical" evidence="6">
    <location>
        <begin position="827"/>
        <end position="849"/>
    </location>
</feature>
<comment type="caution">
    <text evidence="8">The sequence shown here is derived from an EMBL/GenBank/DDBJ whole genome shotgun (WGS) entry which is preliminary data.</text>
</comment>
<proteinExistence type="predicted"/>
<feature type="transmembrane region" description="Helical" evidence="6">
    <location>
        <begin position="792"/>
        <end position="815"/>
    </location>
</feature>
<keyword evidence="2" id="KW-1003">Cell membrane</keyword>
<feature type="domain" description="ABC3 transporter permease C-terminal" evidence="7">
    <location>
        <begin position="743"/>
        <end position="856"/>
    </location>
</feature>
<evidence type="ECO:0000256" key="5">
    <source>
        <dbReference type="ARBA" id="ARBA00023136"/>
    </source>
</evidence>
<dbReference type="InterPro" id="IPR038766">
    <property type="entry name" value="Membrane_comp_ABC_pdt"/>
</dbReference>
<feature type="transmembrane region" description="Helical" evidence="6">
    <location>
        <begin position="455"/>
        <end position="476"/>
    </location>
</feature>
<evidence type="ECO:0000259" key="7">
    <source>
        <dbReference type="Pfam" id="PF02687"/>
    </source>
</evidence>
<dbReference type="Proteomes" id="UP000293433">
    <property type="component" value="Unassembled WGS sequence"/>
</dbReference>
<evidence type="ECO:0000256" key="1">
    <source>
        <dbReference type="ARBA" id="ARBA00004651"/>
    </source>
</evidence>
<reference evidence="8 9" key="1">
    <citation type="submission" date="2019-02" db="EMBL/GenBank/DDBJ databases">
        <title>Genomic Encyclopedia of Type Strains, Phase IV (KMG-IV): sequencing the most valuable type-strain genomes for metagenomic binning, comparative biology and taxonomic classification.</title>
        <authorList>
            <person name="Goeker M."/>
        </authorList>
    </citation>
    <scope>NUCLEOTIDE SEQUENCE [LARGE SCALE GENOMIC DNA]</scope>
    <source>
        <strain evidence="8 9">DSM 10617</strain>
    </source>
</reference>
<protein>
    <submittedName>
        <fullName evidence="8">Putative ABC transport system permease protein</fullName>
    </submittedName>
</protein>
<name>A0A4V2EX64_9BURK</name>
<feature type="transmembrane region" description="Helical" evidence="6">
    <location>
        <begin position="504"/>
        <end position="526"/>
    </location>
</feature>
<evidence type="ECO:0000256" key="4">
    <source>
        <dbReference type="ARBA" id="ARBA00022989"/>
    </source>
</evidence>
<dbReference type="EMBL" id="SGWV01000007">
    <property type="protein sequence ID" value="RZS58400.1"/>
    <property type="molecule type" value="Genomic_DNA"/>
</dbReference>
<evidence type="ECO:0000313" key="9">
    <source>
        <dbReference type="Proteomes" id="UP000293433"/>
    </source>
</evidence>
<evidence type="ECO:0000256" key="3">
    <source>
        <dbReference type="ARBA" id="ARBA00022692"/>
    </source>
</evidence>
<dbReference type="PANTHER" id="PTHR30287:SF1">
    <property type="entry name" value="INNER MEMBRANE PROTEIN"/>
    <property type="match status" value="1"/>
</dbReference>
<organism evidence="8 9">
    <name type="scientific">Sphaerotilus mobilis</name>
    <dbReference type="NCBI Taxonomy" id="47994"/>
    <lineage>
        <taxon>Bacteria</taxon>
        <taxon>Pseudomonadati</taxon>
        <taxon>Pseudomonadota</taxon>
        <taxon>Betaproteobacteria</taxon>
        <taxon>Burkholderiales</taxon>
        <taxon>Sphaerotilaceae</taxon>
        <taxon>Sphaerotilus</taxon>
    </lineage>
</organism>
<dbReference type="GO" id="GO:0005886">
    <property type="term" value="C:plasma membrane"/>
    <property type="evidence" value="ECO:0007669"/>
    <property type="project" value="UniProtKB-SubCell"/>
</dbReference>
<feature type="transmembrane region" description="Helical" evidence="6">
    <location>
        <begin position="338"/>
        <end position="363"/>
    </location>
</feature>
<keyword evidence="3 6" id="KW-0812">Transmembrane</keyword>
<evidence type="ECO:0000256" key="6">
    <source>
        <dbReference type="SAM" id="Phobius"/>
    </source>
</evidence>
<feature type="domain" description="ABC3 transporter permease C-terminal" evidence="7">
    <location>
        <begin position="296"/>
        <end position="414"/>
    </location>
</feature>
<dbReference type="PANTHER" id="PTHR30287">
    <property type="entry name" value="MEMBRANE COMPONENT OF PREDICTED ABC SUPERFAMILY METABOLITE UPTAKE TRANSPORTER"/>
    <property type="match status" value="1"/>
</dbReference>
<comment type="subcellular location">
    <subcellularLocation>
        <location evidence="1">Cell membrane</location>
        <topology evidence="1">Multi-pass membrane protein</topology>
    </subcellularLocation>
</comment>
<evidence type="ECO:0000256" key="2">
    <source>
        <dbReference type="ARBA" id="ARBA00022475"/>
    </source>
</evidence>
<gene>
    <name evidence="8" type="ORF">EV685_0692</name>
</gene>
<keyword evidence="4 6" id="KW-1133">Transmembrane helix</keyword>
<feature type="transmembrane region" description="Helical" evidence="6">
    <location>
        <begin position="427"/>
        <end position="449"/>
    </location>
</feature>